<evidence type="ECO:0000313" key="4">
    <source>
        <dbReference type="Proteomes" id="UP001437256"/>
    </source>
</evidence>
<proteinExistence type="inferred from homology"/>
<reference evidence="3 4" key="1">
    <citation type="submission" date="2024-05" db="EMBL/GenBank/DDBJ databases">
        <title>A draft genome resource for the thread blight pathogen Marasmius tenuissimus strain MS-2.</title>
        <authorList>
            <person name="Yulfo-Soto G.E."/>
            <person name="Baruah I.K."/>
            <person name="Amoako-Attah I."/>
            <person name="Bukari Y."/>
            <person name="Meinhardt L.W."/>
            <person name="Bailey B.A."/>
            <person name="Cohen S.P."/>
        </authorList>
    </citation>
    <scope>NUCLEOTIDE SEQUENCE [LARGE SCALE GENOMIC DNA]</scope>
    <source>
        <strain evidence="3 4">MS-2</strain>
    </source>
</reference>
<sequence length="127" mass="14360">MTRGQDYGYASLLHAGERDSETLGEYKYPPDELKVLANGRAARGSRLKTFVIVVQGVVNIVLALLLFRVWTREKSTIATVSEEQLLYFNHLIERQVVIYPNALNGDTTPYMGPPSPEVDKAWDDLYQ</sequence>
<gene>
    <name evidence="3" type="ORF">AAF712_016387</name>
</gene>
<feature type="transmembrane region" description="Helical" evidence="2">
    <location>
        <begin position="50"/>
        <end position="70"/>
    </location>
</feature>
<keyword evidence="2" id="KW-1133">Transmembrane helix</keyword>
<dbReference type="Pfam" id="PF11807">
    <property type="entry name" value="UstYa"/>
    <property type="match status" value="1"/>
</dbReference>
<evidence type="ECO:0000256" key="1">
    <source>
        <dbReference type="ARBA" id="ARBA00035112"/>
    </source>
</evidence>
<keyword evidence="2" id="KW-0472">Membrane</keyword>
<comment type="caution">
    <text evidence="3">The sequence shown here is derived from an EMBL/GenBank/DDBJ whole genome shotgun (WGS) entry which is preliminary data.</text>
</comment>
<evidence type="ECO:0000256" key="2">
    <source>
        <dbReference type="SAM" id="Phobius"/>
    </source>
</evidence>
<feature type="non-terminal residue" evidence="3">
    <location>
        <position position="127"/>
    </location>
</feature>
<keyword evidence="2" id="KW-0812">Transmembrane</keyword>
<organism evidence="3 4">
    <name type="scientific">Marasmius tenuissimus</name>
    <dbReference type="NCBI Taxonomy" id="585030"/>
    <lineage>
        <taxon>Eukaryota</taxon>
        <taxon>Fungi</taxon>
        <taxon>Dikarya</taxon>
        <taxon>Basidiomycota</taxon>
        <taxon>Agaricomycotina</taxon>
        <taxon>Agaricomycetes</taxon>
        <taxon>Agaricomycetidae</taxon>
        <taxon>Agaricales</taxon>
        <taxon>Marasmiineae</taxon>
        <taxon>Marasmiaceae</taxon>
        <taxon>Marasmius</taxon>
    </lineage>
</organism>
<dbReference type="InterPro" id="IPR021765">
    <property type="entry name" value="UstYa-like"/>
</dbReference>
<dbReference type="Proteomes" id="UP001437256">
    <property type="component" value="Unassembled WGS sequence"/>
</dbReference>
<dbReference type="EMBL" id="JBBXMP010000763">
    <property type="protein sequence ID" value="KAL0056993.1"/>
    <property type="molecule type" value="Genomic_DNA"/>
</dbReference>
<protein>
    <submittedName>
        <fullName evidence="3">Uncharacterized protein</fullName>
    </submittedName>
</protein>
<keyword evidence="4" id="KW-1185">Reference proteome</keyword>
<accession>A0ABR2Z6U7</accession>
<comment type="similarity">
    <text evidence="1">Belongs to the ustYa family.</text>
</comment>
<evidence type="ECO:0000313" key="3">
    <source>
        <dbReference type="EMBL" id="KAL0056993.1"/>
    </source>
</evidence>
<name>A0ABR2Z6U7_9AGAR</name>